<proteinExistence type="predicted"/>
<feature type="non-terminal residue" evidence="1">
    <location>
        <position position="1"/>
    </location>
</feature>
<reference evidence="1 2" key="1">
    <citation type="journal article" date="2024" name="BMC Biol.">
        <title>Comparative genomics of Ascetosporea gives new insight into the evolutionary basis for animal parasitism in Rhizaria.</title>
        <authorList>
            <person name="Hiltunen Thoren M."/>
            <person name="Onut-Brannstrom I."/>
            <person name="Alfjorden A."/>
            <person name="Peckova H."/>
            <person name="Swords F."/>
            <person name="Hooper C."/>
            <person name="Holzer A.S."/>
            <person name="Bass D."/>
            <person name="Burki F."/>
        </authorList>
    </citation>
    <scope>NUCLEOTIDE SEQUENCE [LARGE SCALE GENOMIC DNA]</scope>
    <source>
        <strain evidence="1">20-A016</strain>
    </source>
</reference>
<organism evidence="1 2">
    <name type="scientific">Bonamia ostreae</name>
    <dbReference type="NCBI Taxonomy" id="126728"/>
    <lineage>
        <taxon>Eukaryota</taxon>
        <taxon>Sar</taxon>
        <taxon>Rhizaria</taxon>
        <taxon>Endomyxa</taxon>
        <taxon>Ascetosporea</taxon>
        <taxon>Haplosporida</taxon>
        <taxon>Bonamia</taxon>
    </lineage>
</organism>
<sequence>LLFNPTNSVTREGKMEVYITNVSVTACANSSPNVINEIKNAIGFANKFAEENLAFRLNVLQYTTLEKEDQSTPDNKDCNSTDRGELNAFLEGVKTKNMANGMLYMFITTFDNEDHAKRKGKVDETESPILLAVHKDEIIGKNILKSVLT</sequence>
<name>A0ABV2AU82_9EUKA</name>
<evidence type="ECO:0000313" key="2">
    <source>
        <dbReference type="Proteomes" id="UP001439008"/>
    </source>
</evidence>
<dbReference type="EMBL" id="JBDODL010005154">
    <property type="protein sequence ID" value="MES1923221.1"/>
    <property type="molecule type" value="Genomic_DNA"/>
</dbReference>
<dbReference type="Proteomes" id="UP001439008">
    <property type="component" value="Unassembled WGS sequence"/>
</dbReference>
<keyword evidence="2" id="KW-1185">Reference proteome</keyword>
<gene>
    <name evidence="1" type="ORF">MHBO_004765</name>
</gene>
<protein>
    <submittedName>
        <fullName evidence="1">Uncharacterized protein</fullName>
    </submittedName>
</protein>
<comment type="caution">
    <text evidence="1">The sequence shown here is derived from an EMBL/GenBank/DDBJ whole genome shotgun (WGS) entry which is preliminary data.</text>
</comment>
<accession>A0ABV2AU82</accession>
<evidence type="ECO:0000313" key="1">
    <source>
        <dbReference type="EMBL" id="MES1923221.1"/>
    </source>
</evidence>